<gene>
    <name evidence="2" type="primary">LOC141385840</name>
</gene>
<proteinExistence type="predicted"/>
<reference evidence="2" key="1">
    <citation type="submission" date="2025-08" db="UniProtKB">
        <authorList>
            <consortium name="RefSeq"/>
        </authorList>
    </citation>
    <scope>IDENTIFICATION</scope>
    <source>
        <strain evidence="2">Tuebingen</strain>
        <tissue evidence="2">Fibroblasts and whole tissue</tissue>
    </source>
</reference>
<dbReference type="RefSeq" id="XP_073808464.1">
    <property type="nucleotide sequence ID" value="XM_073952363.1"/>
</dbReference>
<evidence type="ECO:0000313" key="1">
    <source>
        <dbReference type="Proteomes" id="UP000000437"/>
    </source>
</evidence>
<organism evidence="1 2">
    <name type="scientific">Danio rerio</name>
    <name type="common">Zebrafish</name>
    <name type="synonym">Brachydanio rerio</name>
    <dbReference type="NCBI Taxonomy" id="7955"/>
    <lineage>
        <taxon>Eukaryota</taxon>
        <taxon>Metazoa</taxon>
        <taxon>Chordata</taxon>
        <taxon>Craniata</taxon>
        <taxon>Vertebrata</taxon>
        <taxon>Euteleostomi</taxon>
        <taxon>Actinopterygii</taxon>
        <taxon>Neopterygii</taxon>
        <taxon>Teleostei</taxon>
        <taxon>Ostariophysi</taxon>
        <taxon>Cypriniformes</taxon>
        <taxon>Danionidae</taxon>
        <taxon>Danioninae</taxon>
        <taxon>Danio</taxon>
    </lineage>
</organism>
<protein>
    <submittedName>
        <fullName evidence="2">Membrane-spanning 4-domains subfamily A member 4A-like</fullName>
    </submittedName>
</protein>
<dbReference type="Proteomes" id="UP000000437">
    <property type="component" value="Chromosome 5"/>
</dbReference>
<sequence length="194" mass="21224">MVADGVSKVVVRVNSQVTQDSFIFVNGQEAAETPHTLILKEFFKIQPKALGIVQIMTGVMVFFLGVVLTTSGYGYPAILVYSGITYWGSFIYISAGSLSIAAQYKYQLFLMKASLGINVFSAISAGISILLMSIQIFILSTMDPSLYVEYFMLRIIGVMLVLTIPQFFISVYISAFACKATCNRDSTVLSVALN</sequence>
<keyword evidence="1" id="KW-1185">Reference proteome</keyword>
<accession>A0AC58JPP1</accession>
<evidence type="ECO:0000313" key="2">
    <source>
        <dbReference type="RefSeq" id="XP_073808464.1"/>
    </source>
</evidence>
<name>A0AC58JPP1_DANRE</name>